<organism evidence="2">
    <name type="scientific">marine sediment metagenome</name>
    <dbReference type="NCBI Taxonomy" id="412755"/>
    <lineage>
        <taxon>unclassified sequences</taxon>
        <taxon>metagenomes</taxon>
        <taxon>ecological metagenomes</taxon>
    </lineage>
</organism>
<protein>
    <submittedName>
        <fullName evidence="2">Uncharacterized protein</fullName>
    </submittedName>
</protein>
<evidence type="ECO:0000256" key="1">
    <source>
        <dbReference type="SAM" id="MobiDB-lite"/>
    </source>
</evidence>
<name>A0A0F9QXS2_9ZZZZ</name>
<feature type="non-terminal residue" evidence="2">
    <location>
        <position position="1"/>
    </location>
</feature>
<dbReference type="AlphaFoldDB" id="A0A0F9QXS2"/>
<feature type="region of interest" description="Disordered" evidence="1">
    <location>
        <begin position="1"/>
        <end position="30"/>
    </location>
</feature>
<proteinExistence type="predicted"/>
<reference evidence="2" key="1">
    <citation type="journal article" date="2015" name="Nature">
        <title>Complex archaea that bridge the gap between prokaryotes and eukaryotes.</title>
        <authorList>
            <person name="Spang A."/>
            <person name="Saw J.H."/>
            <person name="Jorgensen S.L."/>
            <person name="Zaremba-Niedzwiedzka K."/>
            <person name="Martijn J."/>
            <person name="Lind A.E."/>
            <person name="van Eijk R."/>
            <person name="Schleper C."/>
            <person name="Guy L."/>
            <person name="Ettema T.J."/>
        </authorList>
    </citation>
    <scope>NUCLEOTIDE SEQUENCE</scope>
</reference>
<comment type="caution">
    <text evidence="2">The sequence shown here is derived from an EMBL/GenBank/DDBJ whole genome shotgun (WGS) entry which is preliminary data.</text>
</comment>
<gene>
    <name evidence="2" type="ORF">LCGC14_0960690</name>
</gene>
<dbReference type="EMBL" id="LAZR01003473">
    <property type="protein sequence ID" value="KKN17961.1"/>
    <property type="molecule type" value="Genomic_DNA"/>
</dbReference>
<evidence type="ECO:0000313" key="2">
    <source>
        <dbReference type="EMBL" id="KKN17961.1"/>
    </source>
</evidence>
<sequence length="30" mass="3254">SLMDIMSNGPEWADGLPLAAEGEISETYKK</sequence>
<accession>A0A0F9QXS2</accession>